<organism evidence="1 2">
    <name type="scientific">Persea americana</name>
    <name type="common">Avocado</name>
    <dbReference type="NCBI Taxonomy" id="3435"/>
    <lineage>
        <taxon>Eukaryota</taxon>
        <taxon>Viridiplantae</taxon>
        <taxon>Streptophyta</taxon>
        <taxon>Embryophyta</taxon>
        <taxon>Tracheophyta</taxon>
        <taxon>Spermatophyta</taxon>
        <taxon>Magnoliopsida</taxon>
        <taxon>Magnoliidae</taxon>
        <taxon>Laurales</taxon>
        <taxon>Lauraceae</taxon>
        <taxon>Persea</taxon>
    </lineage>
</organism>
<dbReference type="Proteomes" id="UP001234297">
    <property type="component" value="Chromosome 5"/>
</dbReference>
<evidence type="ECO:0000313" key="2">
    <source>
        <dbReference type="Proteomes" id="UP001234297"/>
    </source>
</evidence>
<sequence>MIRLFSAYSRTSCDLAILLDSMFNKAMYFFRALQIFDFRTSMANGCKDEQTKSMVFLSASDDEDENKEDLGEFESKSSRSSVVIDLSSDEVDFIADRRIRAVEMAVEAEEMGSQGNELAFILELELYWQEVDFMRREEPSETITTVDTEADGILESAISAKESSETVTTADMETGMLDSFVKTKELLEKIETMDNDATGTSAWKNEEDLEEFENKSFPSAAFIDLLSSSSDEVEFVSNWRESRDALSAAADMNKKKKKSKKKNKKKIEAERVGCTKPHGERSAALPTLCYRFGEDGHLLRG</sequence>
<accession>A0ACC2M8H8</accession>
<evidence type="ECO:0000313" key="1">
    <source>
        <dbReference type="EMBL" id="KAJ8641743.1"/>
    </source>
</evidence>
<name>A0ACC2M8H8_PERAE</name>
<protein>
    <submittedName>
        <fullName evidence="1">Uncharacterized protein</fullName>
    </submittedName>
</protein>
<keyword evidence="2" id="KW-1185">Reference proteome</keyword>
<reference evidence="1 2" key="1">
    <citation type="journal article" date="2022" name="Hortic Res">
        <title>A haplotype resolved chromosomal level avocado genome allows analysis of novel avocado genes.</title>
        <authorList>
            <person name="Nath O."/>
            <person name="Fletcher S.J."/>
            <person name="Hayward A."/>
            <person name="Shaw L.M."/>
            <person name="Masouleh A.K."/>
            <person name="Furtado A."/>
            <person name="Henry R.J."/>
            <person name="Mitter N."/>
        </authorList>
    </citation>
    <scope>NUCLEOTIDE SEQUENCE [LARGE SCALE GENOMIC DNA]</scope>
    <source>
        <strain evidence="2">cv. Hass</strain>
    </source>
</reference>
<proteinExistence type="predicted"/>
<comment type="caution">
    <text evidence="1">The sequence shown here is derived from an EMBL/GenBank/DDBJ whole genome shotgun (WGS) entry which is preliminary data.</text>
</comment>
<gene>
    <name evidence="1" type="ORF">MRB53_018437</name>
</gene>
<dbReference type="EMBL" id="CM056813">
    <property type="protein sequence ID" value="KAJ8641743.1"/>
    <property type="molecule type" value="Genomic_DNA"/>
</dbReference>